<evidence type="ECO:0000313" key="3">
    <source>
        <dbReference type="Proteomes" id="UP000461670"/>
    </source>
</evidence>
<name>A0A7V8FPM6_9BURK</name>
<proteinExistence type="predicted"/>
<gene>
    <name evidence="2" type="ORF">GAK30_01526</name>
</gene>
<comment type="caution">
    <text evidence="2">The sequence shown here is derived from an EMBL/GenBank/DDBJ whole genome shotgun (WGS) entry which is preliminary data.</text>
</comment>
<keyword evidence="1" id="KW-0472">Membrane</keyword>
<accession>A0A7V8FPM6</accession>
<dbReference type="AlphaFoldDB" id="A0A7V8FPM6"/>
<dbReference type="Proteomes" id="UP000461670">
    <property type="component" value="Unassembled WGS sequence"/>
</dbReference>
<keyword evidence="1" id="KW-1133">Transmembrane helix</keyword>
<evidence type="ECO:0000313" key="2">
    <source>
        <dbReference type="EMBL" id="KAF1021838.1"/>
    </source>
</evidence>
<organism evidence="2 3">
    <name type="scientific">Paracidovorax wautersii</name>
    <dbReference type="NCBI Taxonomy" id="1177982"/>
    <lineage>
        <taxon>Bacteria</taxon>
        <taxon>Pseudomonadati</taxon>
        <taxon>Pseudomonadota</taxon>
        <taxon>Betaproteobacteria</taxon>
        <taxon>Burkholderiales</taxon>
        <taxon>Comamonadaceae</taxon>
        <taxon>Paracidovorax</taxon>
    </lineage>
</organism>
<dbReference type="EMBL" id="WNDQ01000017">
    <property type="protein sequence ID" value="KAF1021838.1"/>
    <property type="molecule type" value="Genomic_DNA"/>
</dbReference>
<keyword evidence="1" id="KW-0812">Transmembrane</keyword>
<protein>
    <submittedName>
        <fullName evidence="2">Uncharacterized protein</fullName>
    </submittedName>
</protein>
<reference evidence="3" key="1">
    <citation type="journal article" date="2020" name="MBio">
        <title>Horizontal gene transfer to a defensive symbiont with a reduced genome amongst a multipartite beetle microbiome.</title>
        <authorList>
            <person name="Waterworth S.C."/>
            <person name="Florez L.V."/>
            <person name="Rees E.R."/>
            <person name="Hertweck C."/>
            <person name="Kaltenpoth M."/>
            <person name="Kwan J.C."/>
        </authorList>
    </citation>
    <scope>NUCLEOTIDE SEQUENCE [LARGE SCALE GENOMIC DNA]</scope>
</reference>
<evidence type="ECO:0000256" key="1">
    <source>
        <dbReference type="SAM" id="Phobius"/>
    </source>
</evidence>
<sequence length="66" mass="7806">MGTWHESHFRWRIHSVIWAGLLYVITGPLWLFLLVPGWIAWGIISIWFLYPIVRGMVSMNRQEPVA</sequence>
<feature type="transmembrane region" description="Helical" evidence="1">
    <location>
        <begin position="12"/>
        <end position="32"/>
    </location>
</feature>
<feature type="transmembrane region" description="Helical" evidence="1">
    <location>
        <begin position="38"/>
        <end position="57"/>
    </location>
</feature>